<sequence>MTRTTITKLCRTRLLATIWLALLACLATPAAAKEGGVTVVRSRALPAAVLPGTGTPVLIAIDGQPVAVRGGRAAVLRDDTRWDTVSAAGSETALGGVTDGRHGALLLGSAGRIDRAAMATLDGGALRLRALAPLPAALTSAQAALLPDALPTALVVAGIAADGTPRMLRATAGHAWRAMAGWPGGGAPVALAARGDALFLTVRRSAGDRQMRWTAKQGWVGRTAAPGPVVAGSSRAIGQAALLYMVGSGRDIGWYSYSTITDAWAPLGLRLPRGSATAPFGNGIVAIGADGAASAAELELQQRALGWLDWAIIITYLAGMLGIGFYFWKRSRMGSTSEFFLGNRAIPFWAAGISMFATNTSSISYLAVPAKAFDTDWQYLMSKIVTVFALMAVAFWVIPLFRRLNLVSVFSYLETRFHPVIRMLSSGLAILMHVGGRMGVVLFLPALAIGTITGTNVILCILVIGLCTIVYTALGGMKAVIWTDVFQVIVLMSGAIFAIAFIVHAIGFTQIYDTAMQFDKTKLVNVSFDFTTPTLWGFIILYTFDTILTFPKDQVLMQRVLSTSSEKQASRSVWFFAAILLPAGILFYIIGTTLFAYYRANPGRLDPLLPIDAVFPSFIGTELPHGITGLIIAGLFAAAMGTLSGTINSVATLLSVDFYEKMRRTPPTQKQAVRFAEWMTVLVGLVGVGIAIILSRMEIRSLLDLTIELFGLLGGSCAGAYTLGMFTVRANWQGTAIGIVGASLLTLFAWIFGLVHPYFYLAIAIVASIVIGYIASFFFPPPSAEQIDGLTVFTGGGRKGRADIEPERLA</sequence>
<dbReference type="PANTHER" id="PTHR42985:SF40">
    <property type="entry name" value="LD47995P-RELATED"/>
    <property type="match status" value="1"/>
</dbReference>
<keyword evidence="14" id="KW-1185">Reference proteome</keyword>
<evidence type="ECO:0000256" key="2">
    <source>
        <dbReference type="ARBA" id="ARBA00006434"/>
    </source>
</evidence>
<evidence type="ECO:0000313" key="13">
    <source>
        <dbReference type="EMBL" id="MFC3579266.1"/>
    </source>
</evidence>
<name>A0ABV7SSV8_9SPHN</name>
<keyword evidence="12" id="KW-0732">Signal</keyword>
<evidence type="ECO:0000256" key="10">
    <source>
        <dbReference type="ARBA" id="ARBA00023201"/>
    </source>
</evidence>
<feature type="transmembrane region" description="Helical" evidence="11">
    <location>
        <begin position="348"/>
        <end position="368"/>
    </location>
</feature>
<dbReference type="Pfam" id="PF00474">
    <property type="entry name" value="SSF"/>
    <property type="match status" value="1"/>
</dbReference>
<feature type="transmembrane region" description="Helical" evidence="11">
    <location>
        <begin position="627"/>
        <end position="654"/>
    </location>
</feature>
<comment type="similarity">
    <text evidence="2">Belongs to the sodium:solute symporter (SSF) (TC 2.A.21) family.</text>
</comment>
<evidence type="ECO:0000256" key="11">
    <source>
        <dbReference type="SAM" id="Phobius"/>
    </source>
</evidence>
<organism evidence="13 14">
    <name type="scientific">Sphingomonas hylomeconis</name>
    <dbReference type="NCBI Taxonomy" id="1395958"/>
    <lineage>
        <taxon>Bacteria</taxon>
        <taxon>Pseudomonadati</taxon>
        <taxon>Pseudomonadota</taxon>
        <taxon>Alphaproteobacteria</taxon>
        <taxon>Sphingomonadales</taxon>
        <taxon>Sphingomonadaceae</taxon>
        <taxon>Sphingomonas</taxon>
    </lineage>
</organism>
<dbReference type="EMBL" id="JBHRXP010000001">
    <property type="protein sequence ID" value="MFC3579266.1"/>
    <property type="molecule type" value="Genomic_DNA"/>
</dbReference>
<keyword evidence="10" id="KW-0739">Sodium transport</keyword>
<feature type="transmembrane region" description="Helical" evidence="11">
    <location>
        <begin position="486"/>
        <end position="512"/>
    </location>
</feature>
<evidence type="ECO:0000313" key="14">
    <source>
        <dbReference type="Proteomes" id="UP001595713"/>
    </source>
</evidence>
<feature type="chain" id="PRO_5046045017" evidence="12">
    <location>
        <begin position="33"/>
        <end position="810"/>
    </location>
</feature>
<feature type="transmembrane region" description="Helical" evidence="11">
    <location>
        <begin position="735"/>
        <end position="752"/>
    </location>
</feature>
<proteinExistence type="inferred from homology"/>
<feature type="transmembrane region" description="Helical" evidence="11">
    <location>
        <begin position="532"/>
        <end position="551"/>
    </location>
</feature>
<dbReference type="Proteomes" id="UP001595713">
    <property type="component" value="Unassembled WGS sequence"/>
</dbReference>
<accession>A0ABV7SSV8</accession>
<evidence type="ECO:0000256" key="3">
    <source>
        <dbReference type="ARBA" id="ARBA00022448"/>
    </source>
</evidence>
<keyword evidence="4" id="KW-1003">Cell membrane</keyword>
<dbReference type="RefSeq" id="WP_261295235.1">
    <property type="nucleotide sequence ID" value="NZ_JANQBK010000014.1"/>
</dbReference>
<dbReference type="PANTHER" id="PTHR42985">
    <property type="entry name" value="SODIUM-COUPLED MONOCARBOXYLATE TRANSPORTER"/>
    <property type="match status" value="1"/>
</dbReference>
<feature type="transmembrane region" description="Helical" evidence="11">
    <location>
        <begin position="307"/>
        <end position="328"/>
    </location>
</feature>
<dbReference type="NCBIfam" id="TIGR00813">
    <property type="entry name" value="sss"/>
    <property type="match status" value="1"/>
</dbReference>
<keyword evidence="5 11" id="KW-0812">Transmembrane</keyword>
<feature type="transmembrane region" description="Helical" evidence="11">
    <location>
        <begin position="572"/>
        <end position="598"/>
    </location>
</feature>
<comment type="caution">
    <text evidence="13">The sequence shown here is derived from an EMBL/GenBank/DDBJ whole genome shotgun (WGS) entry which is preliminary data.</text>
</comment>
<evidence type="ECO:0000256" key="12">
    <source>
        <dbReference type="SAM" id="SignalP"/>
    </source>
</evidence>
<evidence type="ECO:0000256" key="8">
    <source>
        <dbReference type="ARBA" id="ARBA00023065"/>
    </source>
</evidence>
<keyword evidence="9 11" id="KW-0472">Membrane</keyword>
<dbReference type="CDD" id="cd11495">
    <property type="entry name" value="SLC5sbd_NIS-like_u3"/>
    <property type="match status" value="1"/>
</dbReference>
<evidence type="ECO:0000256" key="6">
    <source>
        <dbReference type="ARBA" id="ARBA00022989"/>
    </source>
</evidence>
<feature type="transmembrane region" description="Helical" evidence="11">
    <location>
        <begin position="423"/>
        <end position="449"/>
    </location>
</feature>
<feature type="transmembrane region" description="Helical" evidence="11">
    <location>
        <begin position="758"/>
        <end position="779"/>
    </location>
</feature>
<dbReference type="Gene3D" id="1.20.1730.10">
    <property type="entry name" value="Sodium/glucose cotransporter"/>
    <property type="match status" value="1"/>
</dbReference>
<feature type="transmembrane region" description="Helical" evidence="11">
    <location>
        <begin position="380"/>
        <end position="402"/>
    </location>
</feature>
<evidence type="ECO:0000256" key="9">
    <source>
        <dbReference type="ARBA" id="ARBA00023136"/>
    </source>
</evidence>
<keyword evidence="3" id="KW-0813">Transport</keyword>
<evidence type="ECO:0000256" key="4">
    <source>
        <dbReference type="ARBA" id="ARBA00022475"/>
    </source>
</evidence>
<keyword evidence="8" id="KW-0406">Ion transport</keyword>
<evidence type="ECO:0000256" key="7">
    <source>
        <dbReference type="ARBA" id="ARBA00023053"/>
    </source>
</evidence>
<feature type="transmembrane region" description="Helical" evidence="11">
    <location>
        <begin position="709"/>
        <end position="728"/>
    </location>
</feature>
<protein>
    <submittedName>
        <fullName evidence="13">Sodium/solute symporter</fullName>
    </submittedName>
</protein>
<keyword evidence="7" id="KW-0915">Sodium</keyword>
<dbReference type="PROSITE" id="PS50283">
    <property type="entry name" value="NA_SOLUT_SYMP_3"/>
    <property type="match status" value="1"/>
</dbReference>
<dbReference type="PROSITE" id="PS51257">
    <property type="entry name" value="PROKAR_LIPOPROTEIN"/>
    <property type="match status" value="1"/>
</dbReference>
<gene>
    <name evidence="13" type="ORF">ACFONA_03745</name>
</gene>
<reference evidence="14" key="1">
    <citation type="journal article" date="2019" name="Int. J. Syst. Evol. Microbiol.">
        <title>The Global Catalogue of Microorganisms (GCM) 10K type strain sequencing project: providing services to taxonomists for standard genome sequencing and annotation.</title>
        <authorList>
            <consortium name="The Broad Institute Genomics Platform"/>
            <consortium name="The Broad Institute Genome Sequencing Center for Infectious Disease"/>
            <person name="Wu L."/>
            <person name="Ma J."/>
        </authorList>
    </citation>
    <scope>NUCLEOTIDE SEQUENCE [LARGE SCALE GENOMIC DNA]</scope>
    <source>
        <strain evidence="14">KCTC 42739</strain>
    </source>
</reference>
<dbReference type="InterPro" id="IPR038377">
    <property type="entry name" value="Na/Glc_symporter_sf"/>
</dbReference>
<feature type="transmembrane region" description="Helical" evidence="11">
    <location>
        <begin position="455"/>
        <end position="474"/>
    </location>
</feature>
<evidence type="ECO:0000256" key="5">
    <source>
        <dbReference type="ARBA" id="ARBA00022692"/>
    </source>
</evidence>
<feature type="signal peptide" evidence="12">
    <location>
        <begin position="1"/>
        <end position="32"/>
    </location>
</feature>
<keyword evidence="6 11" id="KW-1133">Transmembrane helix</keyword>
<evidence type="ECO:0000256" key="1">
    <source>
        <dbReference type="ARBA" id="ARBA00004651"/>
    </source>
</evidence>
<dbReference type="InterPro" id="IPR051163">
    <property type="entry name" value="Sodium:Solute_Symporter_SSF"/>
</dbReference>
<comment type="subcellular location">
    <subcellularLocation>
        <location evidence="1">Cell membrane</location>
        <topology evidence="1">Multi-pass membrane protein</topology>
    </subcellularLocation>
</comment>
<feature type="transmembrane region" description="Helical" evidence="11">
    <location>
        <begin position="675"/>
        <end position="697"/>
    </location>
</feature>
<dbReference type="InterPro" id="IPR001734">
    <property type="entry name" value="Na/solute_symporter"/>
</dbReference>